<dbReference type="GO" id="GO:0000271">
    <property type="term" value="P:polysaccharide biosynthetic process"/>
    <property type="evidence" value="ECO:0007669"/>
    <property type="project" value="InterPro"/>
</dbReference>
<feature type="transmembrane region" description="Helical" evidence="6">
    <location>
        <begin position="127"/>
        <end position="144"/>
    </location>
</feature>
<gene>
    <name evidence="8" type="ORF">KDI_23160</name>
</gene>
<accession>A0A5A5TBE2</accession>
<protein>
    <recommendedName>
        <fullName evidence="7">GtrA/DPMS transmembrane domain-containing protein</fullName>
    </recommendedName>
</protein>
<evidence type="ECO:0000256" key="6">
    <source>
        <dbReference type="SAM" id="Phobius"/>
    </source>
</evidence>
<evidence type="ECO:0000313" key="9">
    <source>
        <dbReference type="Proteomes" id="UP000322530"/>
    </source>
</evidence>
<feature type="domain" description="GtrA/DPMS transmembrane" evidence="7">
    <location>
        <begin position="26"/>
        <end position="149"/>
    </location>
</feature>
<dbReference type="Pfam" id="PF04138">
    <property type="entry name" value="GtrA_DPMS_TM"/>
    <property type="match status" value="1"/>
</dbReference>
<sequence length="168" mass="19329">MYVPVERRGTVILKLIKKLLNMHLVRYAMVGGIGIPVSEIALWFFYHLLFKDNHGFFFVAQLCSFEISTTVNFLLNQYFTYREQAQHVKGWGLVKRAVRAQVTSFSANLVSLLTGDILVYLFNVNPYIATLAGIILAFGYNYFISRRFVYRDIKTEEVAEIVTTTPLN</sequence>
<proteinExistence type="inferred from homology"/>
<evidence type="ECO:0000256" key="5">
    <source>
        <dbReference type="ARBA" id="ARBA00023136"/>
    </source>
</evidence>
<dbReference type="GO" id="GO:0005886">
    <property type="term" value="C:plasma membrane"/>
    <property type="evidence" value="ECO:0007669"/>
    <property type="project" value="TreeGrafter"/>
</dbReference>
<dbReference type="EMBL" id="BIXY01000030">
    <property type="protein sequence ID" value="GCF08752.1"/>
    <property type="molecule type" value="Genomic_DNA"/>
</dbReference>
<reference evidence="8 9" key="1">
    <citation type="submission" date="2019-01" db="EMBL/GenBank/DDBJ databases">
        <title>Draft genome sequence of Dictyobacter sp. Uno17.</title>
        <authorList>
            <person name="Wang C.M."/>
            <person name="Zheng Y."/>
            <person name="Sakai Y."/>
            <person name="Abe K."/>
            <person name="Yokota A."/>
            <person name="Yabe S."/>
        </authorList>
    </citation>
    <scope>NUCLEOTIDE SEQUENCE [LARGE SCALE GENOMIC DNA]</scope>
    <source>
        <strain evidence="8 9">Uno17</strain>
    </source>
</reference>
<dbReference type="InterPro" id="IPR007267">
    <property type="entry name" value="GtrA_DPMS_TM"/>
</dbReference>
<dbReference type="PANTHER" id="PTHR38459">
    <property type="entry name" value="PROPHAGE BACTOPRENOL-LINKED GLUCOSE TRANSLOCASE HOMOLOG"/>
    <property type="match status" value="1"/>
</dbReference>
<dbReference type="OrthoDB" id="163111at2"/>
<comment type="similarity">
    <text evidence="2">Belongs to the GtrA family.</text>
</comment>
<evidence type="ECO:0000256" key="1">
    <source>
        <dbReference type="ARBA" id="ARBA00004141"/>
    </source>
</evidence>
<evidence type="ECO:0000256" key="4">
    <source>
        <dbReference type="ARBA" id="ARBA00022989"/>
    </source>
</evidence>
<keyword evidence="3 6" id="KW-0812">Transmembrane</keyword>
<dbReference type="InterPro" id="IPR051401">
    <property type="entry name" value="GtrA_CellWall_Glycosyl"/>
</dbReference>
<keyword evidence="9" id="KW-1185">Reference proteome</keyword>
<comment type="subcellular location">
    <subcellularLocation>
        <location evidence="1">Membrane</location>
        <topology evidence="1">Multi-pass membrane protein</topology>
    </subcellularLocation>
</comment>
<feature type="transmembrane region" description="Helical" evidence="6">
    <location>
        <begin position="58"/>
        <end position="81"/>
    </location>
</feature>
<comment type="caution">
    <text evidence="8">The sequence shown here is derived from an EMBL/GenBank/DDBJ whole genome shotgun (WGS) entry which is preliminary data.</text>
</comment>
<evidence type="ECO:0000256" key="3">
    <source>
        <dbReference type="ARBA" id="ARBA00022692"/>
    </source>
</evidence>
<dbReference type="PANTHER" id="PTHR38459:SF1">
    <property type="entry name" value="PROPHAGE BACTOPRENOL-LINKED GLUCOSE TRANSLOCASE HOMOLOG"/>
    <property type="match status" value="1"/>
</dbReference>
<evidence type="ECO:0000259" key="7">
    <source>
        <dbReference type="Pfam" id="PF04138"/>
    </source>
</evidence>
<keyword evidence="5 6" id="KW-0472">Membrane</keyword>
<feature type="transmembrane region" description="Helical" evidence="6">
    <location>
        <begin position="24"/>
        <end position="46"/>
    </location>
</feature>
<dbReference type="Proteomes" id="UP000322530">
    <property type="component" value="Unassembled WGS sequence"/>
</dbReference>
<feature type="transmembrane region" description="Helical" evidence="6">
    <location>
        <begin position="102"/>
        <end position="121"/>
    </location>
</feature>
<evidence type="ECO:0000313" key="8">
    <source>
        <dbReference type="EMBL" id="GCF08752.1"/>
    </source>
</evidence>
<dbReference type="AlphaFoldDB" id="A0A5A5TBE2"/>
<name>A0A5A5TBE2_9CHLR</name>
<evidence type="ECO:0000256" key="2">
    <source>
        <dbReference type="ARBA" id="ARBA00009399"/>
    </source>
</evidence>
<organism evidence="8 9">
    <name type="scientific">Dictyobacter arantiisoli</name>
    <dbReference type="NCBI Taxonomy" id="2014874"/>
    <lineage>
        <taxon>Bacteria</taxon>
        <taxon>Bacillati</taxon>
        <taxon>Chloroflexota</taxon>
        <taxon>Ktedonobacteria</taxon>
        <taxon>Ktedonobacterales</taxon>
        <taxon>Dictyobacteraceae</taxon>
        <taxon>Dictyobacter</taxon>
    </lineage>
</organism>
<keyword evidence="4 6" id="KW-1133">Transmembrane helix</keyword>